<protein>
    <submittedName>
        <fullName evidence="2">Uncharacterized protein</fullName>
    </submittedName>
</protein>
<sequence length="168" mass="19302">LPHATPQATASQPHASPRQRTHAHAESHGRARESLIRGKLPSTFDRENLKIVLQSEKREHVLDKSPPPPPEDRTSDEYGEYLRQTDDNLQARCYMLASMSNELQRQNELLDNASDILLHLQELYGERTRQIRYQISKEFFRCCMTESSSVHDHGLKMIALIERLSSLG</sequence>
<feature type="region of interest" description="Disordered" evidence="1">
    <location>
        <begin position="55"/>
        <end position="79"/>
    </location>
</feature>
<dbReference type="EMBL" id="CACSLK010027624">
    <property type="protein sequence ID" value="CAA0826382.1"/>
    <property type="molecule type" value="Genomic_DNA"/>
</dbReference>
<comment type="caution">
    <text evidence="2">The sequence shown here is derived from an EMBL/GenBank/DDBJ whole genome shotgun (WGS) entry which is preliminary data.</text>
</comment>
<feature type="non-terminal residue" evidence="2">
    <location>
        <position position="168"/>
    </location>
</feature>
<gene>
    <name evidence="2" type="ORF">SHERM_01588</name>
</gene>
<dbReference type="Pfam" id="PF14223">
    <property type="entry name" value="Retrotran_gag_2"/>
    <property type="match status" value="1"/>
</dbReference>
<feature type="compositionally biased region" description="Basic and acidic residues" evidence="1">
    <location>
        <begin position="23"/>
        <end position="36"/>
    </location>
</feature>
<dbReference type="AlphaFoldDB" id="A0A9N7NAC4"/>
<dbReference type="Proteomes" id="UP001153555">
    <property type="component" value="Unassembled WGS sequence"/>
</dbReference>
<evidence type="ECO:0000313" key="3">
    <source>
        <dbReference type="Proteomes" id="UP001153555"/>
    </source>
</evidence>
<organism evidence="2 3">
    <name type="scientific">Striga hermonthica</name>
    <name type="common">Purple witchweed</name>
    <name type="synonym">Buchnera hermonthica</name>
    <dbReference type="NCBI Taxonomy" id="68872"/>
    <lineage>
        <taxon>Eukaryota</taxon>
        <taxon>Viridiplantae</taxon>
        <taxon>Streptophyta</taxon>
        <taxon>Embryophyta</taxon>
        <taxon>Tracheophyta</taxon>
        <taxon>Spermatophyta</taxon>
        <taxon>Magnoliopsida</taxon>
        <taxon>eudicotyledons</taxon>
        <taxon>Gunneridae</taxon>
        <taxon>Pentapetalae</taxon>
        <taxon>asterids</taxon>
        <taxon>lamiids</taxon>
        <taxon>Lamiales</taxon>
        <taxon>Orobanchaceae</taxon>
        <taxon>Buchnereae</taxon>
        <taxon>Striga</taxon>
    </lineage>
</organism>
<dbReference type="OrthoDB" id="1731532at2759"/>
<feature type="compositionally biased region" description="Polar residues" evidence="1">
    <location>
        <begin position="1"/>
        <end position="14"/>
    </location>
</feature>
<accession>A0A9N7NAC4</accession>
<evidence type="ECO:0000313" key="2">
    <source>
        <dbReference type="EMBL" id="CAA0826382.1"/>
    </source>
</evidence>
<reference evidence="2" key="1">
    <citation type="submission" date="2019-12" db="EMBL/GenBank/DDBJ databases">
        <authorList>
            <person name="Scholes J."/>
        </authorList>
    </citation>
    <scope>NUCLEOTIDE SEQUENCE</scope>
</reference>
<keyword evidence="3" id="KW-1185">Reference proteome</keyword>
<evidence type="ECO:0000256" key="1">
    <source>
        <dbReference type="SAM" id="MobiDB-lite"/>
    </source>
</evidence>
<name>A0A9N7NAC4_STRHE</name>
<feature type="region of interest" description="Disordered" evidence="1">
    <location>
        <begin position="1"/>
        <end position="42"/>
    </location>
</feature>
<proteinExistence type="predicted"/>
<feature type="non-terminal residue" evidence="2">
    <location>
        <position position="1"/>
    </location>
</feature>